<evidence type="ECO:0000256" key="10">
    <source>
        <dbReference type="PIRNR" id="PIRNR009998"/>
    </source>
</evidence>
<keyword evidence="4 10" id="KW-0963">Cytoplasm</keyword>
<evidence type="ECO:0000256" key="2">
    <source>
        <dbReference type="ARBA" id="ARBA00007191"/>
    </source>
</evidence>
<keyword evidence="3 10" id="KW-0813">Transport</keyword>
<dbReference type="InterPro" id="IPR016561">
    <property type="entry name" value="DYNLRB1/2"/>
</dbReference>
<evidence type="ECO:0000259" key="11">
    <source>
        <dbReference type="SMART" id="SM00960"/>
    </source>
</evidence>
<sequence length="97" mass="11171">MSQVDELIERIKSHYSEVKGIIICNYSGVSVKSTMTAQETTKYSRLISALTERARSMIREFDCTNDLIFLRVRTKKNEVMIAPDNDYLLIVVQHLNS</sequence>
<keyword evidence="7 10" id="KW-0505">Motor protein</keyword>
<dbReference type="AlphaFoldDB" id="A0A1R2CZE0"/>
<dbReference type="OrthoDB" id="299194at2759"/>
<dbReference type="InterPro" id="IPR004942">
    <property type="entry name" value="Roadblock/LAMTOR2_dom"/>
</dbReference>
<evidence type="ECO:0000256" key="8">
    <source>
        <dbReference type="ARBA" id="ARBA00023212"/>
    </source>
</evidence>
<protein>
    <recommendedName>
        <fullName evidence="10">Dynein light chain roadblock</fullName>
    </recommendedName>
</protein>
<comment type="function">
    <text evidence="9">Acts as one of several non-catalytic accessory components of the cytoplasmic dynein 1 complex that are thought to be involved in linking dynein to cargos and to adapter proteins that regulate dynein function. Cytoplasmic dynein 1 acts as a motor for the intracellular retrograde motility of vesicles and organelles along microtubules.</text>
</comment>
<organism evidence="12 13">
    <name type="scientific">Stentor coeruleus</name>
    <dbReference type="NCBI Taxonomy" id="5963"/>
    <lineage>
        <taxon>Eukaryota</taxon>
        <taxon>Sar</taxon>
        <taxon>Alveolata</taxon>
        <taxon>Ciliophora</taxon>
        <taxon>Postciliodesmatophora</taxon>
        <taxon>Heterotrichea</taxon>
        <taxon>Heterotrichida</taxon>
        <taxon>Stentoridae</taxon>
        <taxon>Stentor</taxon>
    </lineage>
</organism>
<comment type="subcellular location">
    <subcellularLocation>
        <location evidence="1 10">Cytoplasm</location>
        <location evidence="1 10">Cytoskeleton</location>
    </subcellularLocation>
</comment>
<dbReference type="GO" id="GO:0007018">
    <property type="term" value="P:microtubule-based movement"/>
    <property type="evidence" value="ECO:0007669"/>
    <property type="project" value="UniProtKB-UniRule"/>
</dbReference>
<name>A0A1R2CZE0_9CILI</name>
<comment type="similarity">
    <text evidence="2 10">Belongs to the GAMAD family.</text>
</comment>
<gene>
    <name evidence="12" type="ORF">SteCoe_2412</name>
</gene>
<evidence type="ECO:0000256" key="1">
    <source>
        <dbReference type="ARBA" id="ARBA00004245"/>
    </source>
</evidence>
<evidence type="ECO:0000256" key="9">
    <source>
        <dbReference type="ARBA" id="ARBA00025362"/>
    </source>
</evidence>
<evidence type="ECO:0000313" key="13">
    <source>
        <dbReference type="Proteomes" id="UP000187209"/>
    </source>
</evidence>
<dbReference type="SUPFAM" id="SSF103196">
    <property type="entry name" value="Roadblock/LC7 domain"/>
    <property type="match status" value="1"/>
</dbReference>
<evidence type="ECO:0000256" key="6">
    <source>
        <dbReference type="ARBA" id="ARBA00023017"/>
    </source>
</evidence>
<proteinExistence type="inferred from homology"/>
<dbReference type="Gene3D" id="3.30.450.30">
    <property type="entry name" value="Dynein light chain 2a, cytoplasmic"/>
    <property type="match status" value="1"/>
</dbReference>
<dbReference type="EMBL" id="MPUH01000027">
    <property type="protein sequence ID" value="OMJ94369.1"/>
    <property type="molecule type" value="Genomic_DNA"/>
</dbReference>
<feature type="domain" description="Roadblock/LAMTOR2" evidence="11">
    <location>
        <begin position="4"/>
        <end position="93"/>
    </location>
</feature>
<evidence type="ECO:0000256" key="7">
    <source>
        <dbReference type="ARBA" id="ARBA00023175"/>
    </source>
</evidence>
<keyword evidence="6 10" id="KW-0243">Dynein</keyword>
<comment type="caution">
    <text evidence="12">The sequence shown here is derived from an EMBL/GenBank/DDBJ whole genome shotgun (WGS) entry which is preliminary data.</text>
</comment>
<evidence type="ECO:0000256" key="5">
    <source>
        <dbReference type="ARBA" id="ARBA00022701"/>
    </source>
</evidence>
<evidence type="ECO:0000256" key="3">
    <source>
        <dbReference type="ARBA" id="ARBA00022448"/>
    </source>
</evidence>
<dbReference type="Proteomes" id="UP000187209">
    <property type="component" value="Unassembled WGS sequence"/>
</dbReference>
<dbReference type="GO" id="GO:0005737">
    <property type="term" value="C:cytoplasm"/>
    <property type="evidence" value="ECO:0007669"/>
    <property type="project" value="UniProtKB-UniRule"/>
</dbReference>
<dbReference type="GO" id="GO:0005868">
    <property type="term" value="C:cytoplasmic dynein complex"/>
    <property type="evidence" value="ECO:0007669"/>
    <property type="project" value="UniProtKB-UniRule"/>
</dbReference>
<reference evidence="12 13" key="1">
    <citation type="submission" date="2016-11" db="EMBL/GenBank/DDBJ databases">
        <title>The macronuclear genome of Stentor coeruleus: a giant cell with tiny introns.</title>
        <authorList>
            <person name="Slabodnick M."/>
            <person name="Ruby J.G."/>
            <person name="Reiff S.B."/>
            <person name="Swart E.C."/>
            <person name="Gosai S."/>
            <person name="Prabakaran S."/>
            <person name="Witkowska E."/>
            <person name="Larue G.E."/>
            <person name="Fisher S."/>
            <person name="Freeman R.M."/>
            <person name="Gunawardena J."/>
            <person name="Chu W."/>
            <person name="Stover N.A."/>
            <person name="Gregory B.D."/>
            <person name="Nowacki M."/>
            <person name="Derisi J."/>
            <person name="Roy S.W."/>
            <person name="Marshall W.F."/>
            <person name="Sood P."/>
        </authorList>
    </citation>
    <scope>NUCLEOTIDE SEQUENCE [LARGE SCALE GENOMIC DNA]</scope>
    <source>
        <strain evidence="12">WM001</strain>
    </source>
</reference>
<keyword evidence="5 10" id="KW-0493">Microtubule</keyword>
<dbReference type="GO" id="GO:0045505">
    <property type="term" value="F:dynein intermediate chain binding"/>
    <property type="evidence" value="ECO:0007669"/>
    <property type="project" value="UniProtKB-UniRule"/>
</dbReference>
<dbReference type="GO" id="GO:0005874">
    <property type="term" value="C:microtubule"/>
    <property type="evidence" value="ECO:0007669"/>
    <property type="project" value="UniProtKB-UniRule"/>
</dbReference>
<keyword evidence="8 10" id="KW-0206">Cytoskeleton</keyword>
<evidence type="ECO:0000256" key="4">
    <source>
        <dbReference type="ARBA" id="ARBA00022490"/>
    </source>
</evidence>
<keyword evidence="13" id="KW-1185">Reference proteome</keyword>
<dbReference type="FunFam" id="3.30.450.30:FF:000009">
    <property type="entry name" value="Dynein light chain roadblock"/>
    <property type="match status" value="1"/>
</dbReference>
<dbReference type="SMART" id="SM00960">
    <property type="entry name" value="Robl_LC7"/>
    <property type="match status" value="1"/>
</dbReference>
<accession>A0A1R2CZE0</accession>
<dbReference type="PANTHER" id="PTHR10779">
    <property type="entry name" value="DYNEIN LIGHT CHAIN ROADBLOCK"/>
    <property type="match status" value="1"/>
</dbReference>
<evidence type="ECO:0000313" key="12">
    <source>
        <dbReference type="EMBL" id="OMJ94369.1"/>
    </source>
</evidence>
<dbReference type="Pfam" id="PF03259">
    <property type="entry name" value="Robl_LC7"/>
    <property type="match status" value="1"/>
</dbReference>
<dbReference type="PIRSF" id="PIRSF009998">
    <property type="entry name" value="DLC7"/>
    <property type="match status" value="1"/>
</dbReference>